<reference evidence="1" key="1">
    <citation type="submission" date="2024-04" db="EMBL/GenBank/DDBJ databases">
        <authorList>
            <consortium name="Molecular Ecology Group"/>
        </authorList>
    </citation>
    <scope>NUCLEOTIDE SEQUENCE</scope>
</reference>
<dbReference type="Proteomes" id="UP001497644">
    <property type="component" value="Chromosome 4"/>
</dbReference>
<protein>
    <submittedName>
        <fullName evidence="1">Uncharacterized protein</fullName>
    </submittedName>
</protein>
<evidence type="ECO:0000313" key="2">
    <source>
        <dbReference type="Proteomes" id="UP001497644"/>
    </source>
</evidence>
<dbReference type="EMBL" id="OZ034827">
    <property type="protein sequence ID" value="CAL1682694.1"/>
    <property type="molecule type" value="Genomic_DNA"/>
</dbReference>
<keyword evidence="2" id="KW-1185">Reference proteome</keyword>
<accession>A0AAV2NSB3</accession>
<dbReference type="AlphaFoldDB" id="A0AAV2NSB3"/>
<gene>
    <name evidence="1" type="ORF">LPLAT_LOCUS8580</name>
</gene>
<sequence length="138" mass="15614">MSGNFQNNCVNSVLQLCRGVRPVDIKTCTRTNKERLYRKDPGDTYYGILAQFREHSEAGFRGVVFSGNKFRGLYLKTTDYTHSHACLYTVVMWQCWCDCYDGIAGAAGHKFSVMAATRTYLRCPPRVLIISPISISAR</sequence>
<evidence type="ECO:0000313" key="1">
    <source>
        <dbReference type="EMBL" id="CAL1682694.1"/>
    </source>
</evidence>
<name>A0AAV2NSB3_9HYME</name>
<proteinExistence type="predicted"/>
<organism evidence="1 2">
    <name type="scientific">Lasius platythorax</name>
    <dbReference type="NCBI Taxonomy" id="488582"/>
    <lineage>
        <taxon>Eukaryota</taxon>
        <taxon>Metazoa</taxon>
        <taxon>Ecdysozoa</taxon>
        <taxon>Arthropoda</taxon>
        <taxon>Hexapoda</taxon>
        <taxon>Insecta</taxon>
        <taxon>Pterygota</taxon>
        <taxon>Neoptera</taxon>
        <taxon>Endopterygota</taxon>
        <taxon>Hymenoptera</taxon>
        <taxon>Apocrita</taxon>
        <taxon>Aculeata</taxon>
        <taxon>Formicoidea</taxon>
        <taxon>Formicidae</taxon>
        <taxon>Formicinae</taxon>
        <taxon>Lasius</taxon>
        <taxon>Lasius</taxon>
    </lineage>
</organism>